<dbReference type="GO" id="GO:0032196">
    <property type="term" value="P:transposition"/>
    <property type="evidence" value="ECO:0007669"/>
    <property type="project" value="UniProtKB-KW"/>
</dbReference>
<evidence type="ECO:0000256" key="6">
    <source>
        <dbReference type="ARBA" id="ARBA00022801"/>
    </source>
</evidence>
<evidence type="ECO:0000256" key="8">
    <source>
        <dbReference type="ARBA" id="ARBA00022884"/>
    </source>
</evidence>
<dbReference type="GO" id="GO:0003964">
    <property type="term" value="F:RNA-directed DNA polymerase activity"/>
    <property type="evidence" value="ECO:0007669"/>
    <property type="project" value="UniProtKB-KW"/>
</dbReference>
<dbReference type="Gene3D" id="3.30.420.10">
    <property type="entry name" value="Ribonuclease H-like superfamily/Ribonuclease H"/>
    <property type="match status" value="1"/>
</dbReference>
<dbReference type="GO" id="GO:0046872">
    <property type="term" value="F:metal ion binding"/>
    <property type="evidence" value="ECO:0007669"/>
    <property type="project" value="UniProtKB-KW"/>
</dbReference>
<sequence length="1352" mass="149292">MSTAIPITTNTLPGNVPKLNIKGANWAIFLLRFRTAVEAKELWPHFDGSSIRPVSITTTATDGTVVTSPPDADELAKWQKSKNMAKHLLTQRIPDSTALQVWSLHDVEAMWNEIICEYTEKGAYAQTDLQMKFLGLQCPVDGDVRQFLDDLCMKRDDFASGQLATARLYSPTQTIDPDILISLIIEESEHHNCKETRNLHSKQKARDGDEALAMTPGSFSSWGRGNWRDGRRGGSSAGPARQRGPCWNLSQGTTDDAKKDSANAATFDSEEEGAFSMVAWGDLDDNFSVPDLLSESSDGNDEERWNYVPSEEECFSEMGDTDDGESLPPGDDTFSDVSAEPSPDLANLVHDGKISTPIVELYDSGSTQHISPYKDQFVSLTSIPPKTFSAANKLMEVLYSPAVGYTLVSIGCLDQLGYSVTFGDGTCTICSPDDDVIGRVPKTHAGLYHVIHTGTDDGANAAVETDPENGLVSGLKFNLSKDEPTFCEACVYAKATRKPIAKERVGERATEFGAEVHTDIWGPAPVETIGGWRYYIMFTDDKTRLTYLHLLHQKSEAFAAYQDFKAWCHTQHNAVVKVLHSDRGGEYLGKEFVMYLKAAGTKQKLTVHDTPQHNGIAERLNRTLLEKVRAMLHESGLPRMLWGEAVRHAIWLKNRTPTKALNGGTPLEAATGQKPDLSRAHVWGSRIWVRVEGGTKLGGRVVEGHWVGVDDNSPNGCRVYWLEKRSVTVERNIYWDPSSAELLSREGEEEESNVPNAILTAPTPVPATSTAPLAPAIPIPPKAQPPPDDPPVAKRIRKPSQRVADILAGHGQPAVPCGVQLLTEIADSVPLPDLTDPLDVDNIAAAYLTTIVEDSDDVLCAIDLAMAMEGATTESEALEPSSLAEAHRRPDWLQWEAGIREELATLQAAGTWELVDVPRGANVVGSKWVFRAKKDAASNVVRHKAQLVTQGFTSTQLHQIDIKGAYLNGTLTNDEVCRLRKTLYGLKQSGRHWYQRLVEILVDELGFTQCSVDQAVYFRRRTPGELIVVVVHVDDCTIAAKSLNEIDEFKHNIRKHVEITDLGELHWLLGIKVMWNRDECTISLCQQLYIESIVRCFGLDELRPISNPMEPSTKLHSGQSPSTGAEYAAMRHVPCREAVSSLMYASLATCPDISYAVATISHFSNNFGMPHWAAVRRIYRYLLGMKDLRLMYGGAPSALIGYVDADGSMAEDRRAISGYAFLIDGGAVSWSSKKQEIVSLSTTESKYVAAMHAAKEALWLRSLIGELFALFDEPTTLFSDNQSAIALMKDHQYHAHTKHIDIHFHFIRWVVENGKIHLIYCPTADMVADTLTKALLSPKVKHFAVELSLRPT</sequence>
<dbReference type="GO" id="GO:0003723">
    <property type="term" value="F:RNA binding"/>
    <property type="evidence" value="ECO:0007669"/>
    <property type="project" value="UniProtKB-KW"/>
</dbReference>
<dbReference type="InterPro" id="IPR012337">
    <property type="entry name" value="RNaseH-like_sf"/>
</dbReference>
<evidence type="ECO:0000256" key="5">
    <source>
        <dbReference type="ARBA" id="ARBA00022759"/>
    </source>
</evidence>
<dbReference type="InterPro" id="IPR013103">
    <property type="entry name" value="RVT_2"/>
</dbReference>
<evidence type="ECO:0000256" key="16">
    <source>
        <dbReference type="SAM" id="MobiDB-lite"/>
    </source>
</evidence>
<comment type="catalytic activity">
    <reaction evidence="14">
        <text>DNA(n) + a 2'-deoxyribonucleoside 5'-triphosphate = DNA(n+1) + diphosphate</text>
        <dbReference type="Rhea" id="RHEA:22508"/>
        <dbReference type="Rhea" id="RHEA-COMP:17339"/>
        <dbReference type="Rhea" id="RHEA-COMP:17340"/>
        <dbReference type="ChEBI" id="CHEBI:33019"/>
        <dbReference type="ChEBI" id="CHEBI:61560"/>
        <dbReference type="ChEBI" id="CHEBI:173112"/>
        <dbReference type="EC" id="2.7.7.49"/>
    </reaction>
</comment>
<feature type="region of interest" description="Disordered" evidence="16">
    <location>
        <begin position="195"/>
        <end position="270"/>
    </location>
</feature>
<keyword evidence="5" id="KW-0255">Endonuclease</keyword>
<evidence type="ECO:0000256" key="13">
    <source>
        <dbReference type="ARBA" id="ARBA00023268"/>
    </source>
</evidence>
<reference evidence="19" key="2">
    <citation type="submission" date="2015-01" db="EMBL/GenBank/DDBJ databases">
        <title>Evolutionary Origins and Diversification of the Mycorrhizal Mutualists.</title>
        <authorList>
            <consortium name="DOE Joint Genome Institute"/>
            <consortium name="Mycorrhizal Genomics Consortium"/>
            <person name="Kohler A."/>
            <person name="Kuo A."/>
            <person name="Nagy L.G."/>
            <person name="Floudas D."/>
            <person name="Copeland A."/>
            <person name="Barry K.W."/>
            <person name="Cichocki N."/>
            <person name="Veneault-Fourrey C."/>
            <person name="LaButti K."/>
            <person name="Lindquist E.A."/>
            <person name="Lipzen A."/>
            <person name="Lundell T."/>
            <person name="Morin E."/>
            <person name="Murat C."/>
            <person name="Riley R."/>
            <person name="Ohm R."/>
            <person name="Sun H."/>
            <person name="Tunlid A."/>
            <person name="Henrissat B."/>
            <person name="Grigoriev I.V."/>
            <person name="Hibbett D.S."/>
            <person name="Martin F."/>
        </authorList>
    </citation>
    <scope>NUCLEOTIDE SEQUENCE [LARGE SCALE GENOMIC DNA]</scope>
    <source>
        <strain evidence="19">Foug A</strain>
    </source>
</reference>
<keyword evidence="8" id="KW-0694">RNA-binding</keyword>
<dbReference type="PANTHER" id="PTHR42648:SF11">
    <property type="entry name" value="TRANSPOSON TY4-P GAG-POL POLYPROTEIN"/>
    <property type="match status" value="1"/>
</dbReference>
<evidence type="ECO:0000256" key="3">
    <source>
        <dbReference type="ARBA" id="ARBA00022722"/>
    </source>
</evidence>
<keyword evidence="19" id="KW-1185">Reference proteome</keyword>
<keyword evidence="2" id="KW-0548">Nucleotidyltransferase</keyword>
<dbReference type="InterPro" id="IPR036397">
    <property type="entry name" value="RNaseH_sf"/>
</dbReference>
<keyword evidence="13" id="KW-0511">Multifunctional enzyme</keyword>
<dbReference type="CDD" id="cd09272">
    <property type="entry name" value="RNase_HI_RT_Ty1"/>
    <property type="match status" value="1"/>
</dbReference>
<dbReference type="Pfam" id="PF14223">
    <property type="entry name" value="Retrotran_gag_2"/>
    <property type="match status" value="1"/>
</dbReference>
<name>A0A0C3EEU5_9AGAM</name>
<dbReference type="InParanoid" id="A0A0C3EEU5"/>
<dbReference type="HOGENOM" id="CLU_001650_5_0_1"/>
<keyword evidence="1" id="KW-0815">Transposition</keyword>
<dbReference type="Pfam" id="PF07727">
    <property type="entry name" value="RVT_2"/>
    <property type="match status" value="2"/>
</dbReference>
<dbReference type="EMBL" id="KN822015">
    <property type="protein sequence ID" value="KIM66824.1"/>
    <property type="molecule type" value="Genomic_DNA"/>
</dbReference>
<accession>A0A0C3EEU5</accession>
<dbReference type="SUPFAM" id="SSF56672">
    <property type="entry name" value="DNA/RNA polymerases"/>
    <property type="match status" value="1"/>
</dbReference>
<evidence type="ECO:0000256" key="15">
    <source>
        <dbReference type="ARBA" id="ARBA00049244"/>
    </source>
</evidence>
<protein>
    <recommendedName>
        <fullName evidence="17">Integrase catalytic domain-containing protein</fullName>
    </recommendedName>
</protein>
<dbReference type="PANTHER" id="PTHR42648">
    <property type="entry name" value="TRANSPOSASE, PUTATIVE-RELATED"/>
    <property type="match status" value="1"/>
</dbReference>
<evidence type="ECO:0000313" key="18">
    <source>
        <dbReference type="EMBL" id="KIM66824.1"/>
    </source>
</evidence>
<dbReference type="GO" id="GO:0015074">
    <property type="term" value="P:DNA integration"/>
    <property type="evidence" value="ECO:0007669"/>
    <property type="project" value="UniProtKB-KW"/>
</dbReference>
<dbReference type="GO" id="GO:0004519">
    <property type="term" value="F:endonuclease activity"/>
    <property type="evidence" value="ECO:0007669"/>
    <property type="project" value="UniProtKB-KW"/>
</dbReference>
<dbReference type="GO" id="GO:0016787">
    <property type="term" value="F:hydrolase activity"/>
    <property type="evidence" value="ECO:0007669"/>
    <property type="project" value="UniProtKB-KW"/>
</dbReference>
<feature type="compositionally biased region" description="Low complexity" evidence="16">
    <location>
        <begin position="759"/>
        <end position="774"/>
    </location>
</feature>
<proteinExistence type="predicted"/>
<feature type="compositionally biased region" description="Basic and acidic residues" evidence="16">
    <location>
        <begin position="195"/>
        <end position="209"/>
    </location>
</feature>
<dbReference type="PROSITE" id="PS50994">
    <property type="entry name" value="INTEGRASE"/>
    <property type="match status" value="1"/>
</dbReference>
<gene>
    <name evidence="18" type="ORF">SCLCIDRAFT_21606</name>
</gene>
<keyword evidence="4" id="KW-0479">Metal-binding</keyword>
<dbReference type="GO" id="GO:0003887">
    <property type="term" value="F:DNA-directed DNA polymerase activity"/>
    <property type="evidence" value="ECO:0007669"/>
    <property type="project" value="UniProtKB-KW"/>
</dbReference>
<dbReference type="OrthoDB" id="2640446at2759"/>
<reference evidence="18 19" key="1">
    <citation type="submission" date="2014-04" db="EMBL/GenBank/DDBJ databases">
        <authorList>
            <consortium name="DOE Joint Genome Institute"/>
            <person name="Kuo A."/>
            <person name="Kohler A."/>
            <person name="Nagy L.G."/>
            <person name="Floudas D."/>
            <person name="Copeland A."/>
            <person name="Barry K.W."/>
            <person name="Cichocki N."/>
            <person name="Veneault-Fourrey C."/>
            <person name="LaButti K."/>
            <person name="Lindquist E.A."/>
            <person name="Lipzen A."/>
            <person name="Lundell T."/>
            <person name="Morin E."/>
            <person name="Murat C."/>
            <person name="Sun H."/>
            <person name="Tunlid A."/>
            <person name="Henrissat B."/>
            <person name="Grigoriev I.V."/>
            <person name="Hibbett D.S."/>
            <person name="Martin F."/>
            <person name="Nordberg H.P."/>
            <person name="Cantor M.N."/>
            <person name="Hua S.X."/>
        </authorList>
    </citation>
    <scope>NUCLEOTIDE SEQUENCE [LARGE SCALE GENOMIC DNA]</scope>
    <source>
        <strain evidence="18 19">Foug A</strain>
    </source>
</reference>
<organism evidence="18 19">
    <name type="scientific">Scleroderma citrinum Foug A</name>
    <dbReference type="NCBI Taxonomy" id="1036808"/>
    <lineage>
        <taxon>Eukaryota</taxon>
        <taxon>Fungi</taxon>
        <taxon>Dikarya</taxon>
        <taxon>Basidiomycota</taxon>
        <taxon>Agaricomycotina</taxon>
        <taxon>Agaricomycetes</taxon>
        <taxon>Agaricomycetidae</taxon>
        <taxon>Boletales</taxon>
        <taxon>Sclerodermatineae</taxon>
        <taxon>Sclerodermataceae</taxon>
        <taxon>Scleroderma</taxon>
    </lineage>
</organism>
<evidence type="ECO:0000256" key="14">
    <source>
        <dbReference type="ARBA" id="ARBA00048173"/>
    </source>
</evidence>
<keyword evidence="3" id="KW-0540">Nuclease</keyword>
<evidence type="ECO:0000259" key="17">
    <source>
        <dbReference type="PROSITE" id="PS50994"/>
    </source>
</evidence>
<keyword evidence="7" id="KW-0460">Magnesium</keyword>
<keyword evidence="10" id="KW-0695">RNA-directed DNA polymerase</keyword>
<dbReference type="SUPFAM" id="SSF53098">
    <property type="entry name" value="Ribonuclease H-like"/>
    <property type="match status" value="1"/>
</dbReference>
<evidence type="ECO:0000256" key="11">
    <source>
        <dbReference type="ARBA" id="ARBA00022932"/>
    </source>
</evidence>
<dbReference type="Proteomes" id="UP000053989">
    <property type="component" value="Unassembled WGS sequence"/>
</dbReference>
<dbReference type="GO" id="GO:0005634">
    <property type="term" value="C:nucleus"/>
    <property type="evidence" value="ECO:0007669"/>
    <property type="project" value="UniProtKB-ARBA"/>
</dbReference>
<evidence type="ECO:0000256" key="1">
    <source>
        <dbReference type="ARBA" id="ARBA00022578"/>
    </source>
</evidence>
<dbReference type="GO" id="GO:0006310">
    <property type="term" value="P:DNA recombination"/>
    <property type="evidence" value="ECO:0007669"/>
    <property type="project" value="UniProtKB-KW"/>
</dbReference>
<feature type="compositionally biased region" description="Pro residues" evidence="16">
    <location>
        <begin position="775"/>
        <end position="790"/>
    </location>
</feature>
<keyword evidence="6" id="KW-0378">Hydrolase</keyword>
<dbReference type="STRING" id="1036808.A0A0C3EEU5"/>
<feature type="domain" description="Integrase catalytic" evidence="17">
    <location>
        <begin position="495"/>
        <end position="674"/>
    </location>
</feature>
<evidence type="ECO:0000256" key="2">
    <source>
        <dbReference type="ARBA" id="ARBA00022695"/>
    </source>
</evidence>
<keyword evidence="12" id="KW-0233">DNA recombination</keyword>
<evidence type="ECO:0000256" key="10">
    <source>
        <dbReference type="ARBA" id="ARBA00022918"/>
    </source>
</evidence>
<keyword evidence="9" id="KW-0229">DNA integration</keyword>
<evidence type="ECO:0000256" key="9">
    <source>
        <dbReference type="ARBA" id="ARBA00022908"/>
    </source>
</evidence>
<feature type="region of interest" description="Disordered" evidence="16">
    <location>
        <begin position="758"/>
        <end position="794"/>
    </location>
</feature>
<evidence type="ECO:0000256" key="4">
    <source>
        <dbReference type="ARBA" id="ARBA00022723"/>
    </source>
</evidence>
<comment type="catalytic activity">
    <reaction evidence="15">
        <text>DNA(n) + a 2'-deoxyribonucleoside 5'-triphosphate = DNA(n+1) + diphosphate</text>
        <dbReference type="Rhea" id="RHEA:22508"/>
        <dbReference type="Rhea" id="RHEA-COMP:17339"/>
        <dbReference type="Rhea" id="RHEA-COMP:17340"/>
        <dbReference type="ChEBI" id="CHEBI:33019"/>
        <dbReference type="ChEBI" id="CHEBI:61560"/>
        <dbReference type="ChEBI" id="CHEBI:173112"/>
        <dbReference type="EC" id="2.7.7.7"/>
    </reaction>
</comment>
<keyword evidence="11" id="KW-0808">Transferase</keyword>
<feature type="region of interest" description="Disordered" evidence="16">
    <location>
        <begin position="316"/>
        <end position="342"/>
    </location>
</feature>
<keyword evidence="11" id="KW-0239">DNA-directed DNA polymerase</keyword>
<dbReference type="InterPro" id="IPR001584">
    <property type="entry name" value="Integrase_cat-core"/>
</dbReference>
<dbReference type="InterPro" id="IPR039537">
    <property type="entry name" value="Retrotran_Ty1/copia-like"/>
</dbReference>
<dbReference type="InterPro" id="IPR043502">
    <property type="entry name" value="DNA/RNA_pol_sf"/>
</dbReference>
<evidence type="ECO:0000256" key="7">
    <source>
        <dbReference type="ARBA" id="ARBA00022842"/>
    </source>
</evidence>
<evidence type="ECO:0000256" key="12">
    <source>
        <dbReference type="ARBA" id="ARBA00023172"/>
    </source>
</evidence>
<evidence type="ECO:0000313" key="19">
    <source>
        <dbReference type="Proteomes" id="UP000053989"/>
    </source>
</evidence>
<feature type="compositionally biased region" description="Acidic residues" evidence="16">
    <location>
        <begin position="316"/>
        <end position="325"/>
    </location>
</feature>